<reference evidence="1" key="1">
    <citation type="submission" date="2023-06" db="EMBL/GenBank/DDBJ databases">
        <authorList>
            <consortium name="Lawrence Berkeley National Laboratory"/>
            <person name="Ahrendt S."/>
            <person name="Sahu N."/>
            <person name="Indic B."/>
            <person name="Wong-Bajracharya J."/>
            <person name="Merenyi Z."/>
            <person name="Ke H.-M."/>
            <person name="Monk M."/>
            <person name="Kocsube S."/>
            <person name="Drula E."/>
            <person name="Lipzen A."/>
            <person name="Balint B."/>
            <person name="Henrissat B."/>
            <person name="Andreopoulos B."/>
            <person name="Martin F.M."/>
            <person name="Harder C.B."/>
            <person name="Rigling D."/>
            <person name="Ford K.L."/>
            <person name="Foster G.D."/>
            <person name="Pangilinan J."/>
            <person name="Papanicolaou A."/>
            <person name="Barry K."/>
            <person name="LaButti K."/>
            <person name="Viragh M."/>
            <person name="Koriabine M."/>
            <person name="Yan M."/>
            <person name="Riley R."/>
            <person name="Champramary S."/>
            <person name="Plett K.L."/>
            <person name="Tsai I.J."/>
            <person name="Slot J."/>
            <person name="Sipos G."/>
            <person name="Plett J."/>
            <person name="Nagy L.G."/>
            <person name="Grigoriev I.V."/>
        </authorList>
    </citation>
    <scope>NUCLEOTIDE SEQUENCE</scope>
    <source>
        <strain evidence="1">CCBAS 213</strain>
    </source>
</reference>
<dbReference type="GeneID" id="85360126"/>
<evidence type="ECO:0000313" key="2">
    <source>
        <dbReference type="Proteomes" id="UP001175211"/>
    </source>
</evidence>
<dbReference type="RefSeq" id="XP_060337948.1">
    <property type="nucleotide sequence ID" value="XM_060476578.1"/>
</dbReference>
<accession>A0AA39NKK6</accession>
<protein>
    <submittedName>
        <fullName evidence="1">Uncharacterized protein</fullName>
    </submittedName>
</protein>
<dbReference type="Proteomes" id="UP001175211">
    <property type="component" value="Unassembled WGS sequence"/>
</dbReference>
<dbReference type="EMBL" id="JAUEPS010000003">
    <property type="protein sequence ID" value="KAK0467356.1"/>
    <property type="molecule type" value="Genomic_DNA"/>
</dbReference>
<keyword evidence="2" id="KW-1185">Reference proteome</keyword>
<dbReference type="AlphaFoldDB" id="A0AA39NKK6"/>
<sequence>MFRDAYREPLDHWNNLQSYTEPDFRILSDYMQDTATGLGINIQVHGAIMEQILGSPHYTDSQFGKYKVPVFPSHVYNPLDLAVWHADGASFLLYAGYTGFPVNDLHSVFLLTLLPPLGQDPLKYLGDLTGPILQSLDCKLCNAIRLWFYLGPTDPISNTLGDLVPQALISLQTQLQVNFLFLIFINLIEHIIQTQDLISELVVDNTIFWQTKAFQQMCQGFHQVFDAFSTDLTIPKAFMTIPCGPLNVIAYLYDCKPCTPTEIFDYIDFGTPPALLLFPSLCHNFWMELFAFLLEDIEHSKALLYTMSGSKNLPRQANLILQFEFKVLDSAGSIFAHACIRRAEISWDAVMNNILAGRHKALIPTAWLEAILTGVAGYSML</sequence>
<gene>
    <name evidence="1" type="ORF">EV420DRAFT_1636386</name>
</gene>
<evidence type="ECO:0000313" key="1">
    <source>
        <dbReference type="EMBL" id="KAK0467356.1"/>
    </source>
</evidence>
<name>A0AA39NKK6_ARMTA</name>
<comment type="caution">
    <text evidence="1">The sequence shown here is derived from an EMBL/GenBank/DDBJ whole genome shotgun (WGS) entry which is preliminary data.</text>
</comment>
<proteinExistence type="predicted"/>
<organism evidence="1 2">
    <name type="scientific">Armillaria tabescens</name>
    <name type="common">Ringless honey mushroom</name>
    <name type="synonym">Agaricus tabescens</name>
    <dbReference type="NCBI Taxonomy" id="1929756"/>
    <lineage>
        <taxon>Eukaryota</taxon>
        <taxon>Fungi</taxon>
        <taxon>Dikarya</taxon>
        <taxon>Basidiomycota</taxon>
        <taxon>Agaricomycotina</taxon>
        <taxon>Agaricomycetes</taxon>
        <taxon>Agaricomycetidae</taxon>
        <taxon>Agaricales</taxon>
        <taxon>Marasmiineae</taxon>
        <taxon>Physalacriaceae</taxon>
        <taxon>Desarmillaria</taxon>
    </lineage>
</organism>